<dbReference type="KEGG" id="srho:HH216_00235"/>
<dbReference type="GO" id="GO:0005829">
    <property type="term" value="C:cytosol"/>
    <property type="evidence" value="ECO:0007669"/>
    <property type="project" value="TreeGrafter"/>
</dbReference>
<dbReference type="CDD" id="cd04647">
    <property type="entry name" value="LbH_MAT_like"/>
    <property type="match status" value="1"/>
</dbReference>
<dbReference type="SUPFAM" id="SSF51161">
    <property type="entry name" value="Trimeric LpxA-like enzymes"/>
    <property type="match status" value="1"/>
</dbReference>
<dbReference type="Proteomes" id="UP000501128">
    <property type="component" value="Chromosome"/>
</dbReference>
<evidence type="ECO:0000256" key="4">
    <source>
        <dbReference type="ARBA" id="ARBA00023315"/>
    </source>
</evidence>
<dbReference type="PROSITE" id="PS00101">
    <property type="entry name" value="HEXAPEP_TRANSFERASES"/>
    <property type="match status" value="1"/>
</dbReference>
<sequence>MNLSDYVKGNAGLKKLVHYLLVPAGQARPRRWVSWLINPWVHQRGRGARICRSARMDVLPFQPFQLGAQATIEDYCVINNGVGPVRVGDYSRVGIGSVVIGPVTIGNQVIIAQHVVVSGLNHVYTDVHKPIRQQPTTSRPVLIEDECWIGANVVITGGVRIGKHAVVAAGSVVTKDVPAYSVVAGNPARLLKQYDADSEQWLRVAPETVNQHSLTL</sequence>
<dbReference type="EMBL" id="CP051677">
    <property type="protein sequence ID" value="QJD77016.1"/>
    <property type="molecule type" value="Genomic_DNA"/>
</dbReference>
<evidence type="ECO:0000256" key="3">
    <source>
        <dbReference type="ARBA" id="ARBA00022737"/>
    </source>
</evidence>
<dbReference type="InterPro" id="IPR051159">
    <property type="entry name" value="Hexapeptide_acetyltransf"/>
</dbReference>
<dbReference type="Pfam" id="PF14602">
    <property type="entry name" value="Hexapep_2"/>
    <property type="match status" value="2"/>
</dbReference>
<evidence type="ECO:0000313" key="5">
    <source>
        <dbReference type="EMBL" id="QJD77016.1"/>
    </source>
</evidence>
<keyword evidence="6" id="KW-1185">Reference proteome</keyword>
<accession>A0A7L5DFT4</accession>
<dbReference type="InterPro" id="IPR018357">
    <property type="entry name" value="Hexapep_transf_CS"/>
</dbReference>
<evidence type="ECO:0000313" key="6">
    <source>
        <dbReference type="Proteomes" id="UP000501128"/>
    </source>
</evidence>
<dbReference type="GO" id="GO:0008374">
    <property type="term" value="F:O-acyltransferase activity"/>
    <property type="evidence" value="ECO:0007669"/>
    <property type="project" value="TreeGrafter"/>
</dbReference>
<keyword evidence="3" id="KW-0677">Repeat</keyword>
<dbReference type="Gene3D" id="2.160.10.10">
    <property type="entry name" value="Hexapeptide repeat proteins"/>
    <property type="match status" value="1"/>
</dbReference>
<reference evidence="5 6" key="1">
    <citation type="submission" date="2020-04" db="EMBL/GenBank/DDBJ databases">
        <title>Genome sequencing of novel species.</title>
        <authorList>
            <person name="Heo J."/>
            <person name="Kim S.-J."/>
            <person name="Kim J.-S."/>
            <person name="Hong S.-B."/>
            <person name="Kwon S.-W."/>
        </authorList>
    </citation>
    <scope>NUCLEOTIDE SEQUENCE [LARGE SCALE GENOMIC DNA]</scope>
    <source>
        <strain evidence="5 6">CJU-R4</strain>
    </source>
</reference>
<dbReference type="PANTHER" id="PTHR23416:SF23">
    <property type="entry name" value="ACETYLTRANSFERASE C18B11.09C-RELATED"/>
    <property type="match status" value="1"/>
</dbReference>
<keyword evidence="2 5" id="KW-0808">Transferase</keyword>
<dbReference type="PANTHER" id="PTHR23416">
    <property type="entry name" value="SIALIC ACID SYNTHASE-RELATED"/>
    <property type="match status" value="1"/>
</dbReference>
<dbReference type="InterPro" id="IPR011004">
    <property type="entry name" value="Trimer_LpxA-like_sf"/>
</dbReference>
<name>A0A7L5DFT4_9BACT</name>
<dbReference type="RefSeq" id="WP_169548960.1">
    <property type="nucleotide sequence ID" value="NZ_CP051677.1"/>
</dbReference>
<evidence type="ECO:0000256" key="2">
    <source>
        <dbReference type="ARBA" id="ARBA00022679"/>
    </source>
</evidence>
<organism evidence="5 6">
    <name type="scientific">Spirosoma rhododendri</name>
    <dbReference type="NCBI Taxonomy" id="2728024"/>
    <lineage>
        <taxon>Bacteria</taxon>
        <taxon>Pseudomonadati</taxon>
        <taxon>Bacteroidota</taxon>
        <taxon>Cytophagia</taxon>
        <taxon>Cytophagales</taxon>
        <taxon>Cytophagaceae</taxon>
        <taxon>Spirosoma</taxon>
    </lineage>
</organism>
<evidence type="ECO:0000256" key="1">
    <source>
        <dbReference type="ARBA" id="ARBA00007274"/>
    </source>
</evidence>
<gene>
    <name evidence="5" type="ORF">HH216_00235</name>
</gene>
<dbReference type="AlphaFoldDB" id="A0A7L5DFT4"/>
<proteinExistence type="inferred from homology"/>
<keyword evidence="4 5" id="KW-0012">Acyltransferase</keyword>
<protein>
    <submittedName>
        <fullName evidence="5">Acyltransferase</fullName>
    </submittedName>
</protein>
<comment type="similarity">
    <text evidence="1">Belongs to the transferase hexapeptide repeat family.</text>
</comment>
<dbReference type="InterPro" id="IPR001451">
    <property type="entry name" value="Hexapep"/>
</dbReference>